<keyword evidence="3 5" id="KW-0347">Helicase</keyword>
<feature type="binding site" evidence="5">
    <location>
        <begin position="39"/>
        <end position="46"/>
    </location>
    <ligand>
        <name>ATP</name>
        <dbReference type="ChEBI" id="CHEBI:30616"/>
    </ligand>
</feature>
<feature type="domain" description="UvrD-like helicase ATP-binding" evidence="6">
    <location>
        <begin position="18"/>
        <end position="322"/>
    </location>
</feature>
<dbReference type="Gene3D" id="1.10.10.160">
    <property type="match status" value="1"/>
</dbReference>
<keyword evidence="1 5" id="KW-0547">Nucleotide-binding</keyword>
<dbReference type="InterPro" id="IPR014016">
    <property type="entry name" value="UvrD-like_ATP-bd"/>
</dbReference>
<dbReference type="PROSITE" id="PS51198">
    <property type="entry name" value="UVRD_HELICASE_ATP_BIND"/>
    <property type="match status" value="1"/>
</dbReference>
<protein>
    <recommendedName>
        <fullName evidence="6">UvrD-like helicase ATP-binding domain-containing protein</fullName>
    </recommendedName>
</protein>
<dbReference type="AlphaFoldDB" id="A0A1V4H822"/>
<dbReference type="GO" id="GO:0005829">
    <property type="term" value="C:cytosol"/>
    <property type="evidence" value="ECO:0007669"/>
    <property type="project" value="TreeGrafter"/>
</dbReference>
<evidence type="ECO:0000313" key="7">
    <source>
        <dbReference type="EMBL" id="OPH47339.1"/>
    </source>
</evidence>
<dbReference type="GO" id="GO:0000725">
    <property type="term" value="P:recombinational repair"/>
    <property type="evidence" value="ECO:0007669"/>
    <property type="project" value="TreeGrafter"/>
</dbReference>
<gene>
    <name evidence="7" type="ORF">BC351_40340</name>
</gene>
<dbReference type="Proteomes" id="UP000190626">
    <property type="component" value="Unassembled WGS sequence"/>
</dbReference>
<dbReference type="STRING" id="1469647.BC351_40340"/>
<evidence type="ECO:0000256" key="5">
    <source>
        <dbReference type="PROSITE-ProRule" id="PRU00560"/>
    </source>
</evidence>
<dbReference type="OrthoDB" id="9765670at2"/>
<dbReference type="RefSeq" id="WP_079420719.1">
    <property type="nucleotide sequence ID" value="NZ_MBTG01000065.1"/>
</dbReference>
<dbReference type="InterPro" id="IPR000212">
    <property type="entry name" value="DNA_helicase_UvrD/REP"/>
</dbReference>
<dbReference type="GO" id="GO:0016787">
    <property type="term" value="F:hydrolase activity"/>
    <property type="evidence" value="ECO:0007669"/>
    <property type="project" value="UniProtKB-UniRule"/>
</dbReference>
<accession>A0A1V4H822</accession>
<dbReference type="Gene3D" id="3.40.50.300">
    <property type="entry name" value="P-loop containing nucleotide triphosphate hydrolases"/>
    <property type="match status" value="2"/>
</dbReference>
<evidence type="ECO:0000256" key="4">
    <source>
        <dbReference type="ARBA" id="ARBA00022840"/>
    </source>
</evidence>
<evidence type="ECO:0000259" key="6">
    <source>
        <dbReference type="PROSITE" id="PS51198"/>
    </source>
</evidence>
<evidence type="ECO:0000256" key="2">
    <source>
        <dbReference type="ARBA" id="ARBA00022801"/>
    </source>
</evidence>
<reference evidence="8" key="1">
    <citation type="submission" date="2016-07" db="EMBL/GenBank/DDBJ databases">
        <authorList>
            <person name="Florea S."/>
            <person name="Webb J.S."/>
            <person name="Jaromczyk J."/>
            <person name="Schardl C.L."/>
        </authorList>
    </citation>
    <scope>NUCLEOTIDE SEQUENCE [LARGE SCALE GENOMIC DNA]</scope>
    <source>
        <strain evidence="8">CY1</strain>
    </source>
</reference>
<dbReference type="SUPFAM" id="SSF52540">
    <property type="entry name" value="P-loop containing nucleoside triphosphate hydrolases"/>
    <property type="match status" value="1"/>
</dbReference>
<keyword evidence="2 5" id="KW-0378">Hydrolase</keyword>
<dbReference type="GO" id="GO:0005524">
    <property type="term" value="F:ATP binding"/>
    <property type="evidence" value="ECO:0007669"/>
    <property type="project" value="UniProtKB-UniRule"/>
</dbReference>
<sequence>MEFIDSEYLRIEKILLSGGSLNSRQKEFVKLLESKIIIAGPGSGKTTSLSLKIALFLSYINRNNIPDGICVITHTNVAVNEINNALEKVGVGKLRHPHFIGTIHEFFNSYCVIPYFKRYYKNTSFFFAKEHDNLDAFVSILSRSFSWMQPGVKKSIAERAEKSRLILNETTKVFDLENTSDWDIEKFENHKRKMIDIKIKRKSQGYLTFDETFLFSKACLFDNRVVEMLRARFKYVFIDEYQDTHKDGEALIDMIFNSPDCILQKIGDPFQTIGYGQSMPIIQEDEVFRLNLSVRFGKELANHLNIIVPEAKIITDPNKASFKPVIFKYNNQKEISTAYIKYIDSLEGMNYTFDKSEHVDSILVLRKVSSEHYLNEVYIKSSKDIKEPLLITVKKIIVDFIHKKISSSNQVNAIDSHLLKLIINKHEQISEVKLIILILIKNIEQQDALKLIRNCINNVLEEYGINGINVTNSVIIQIKTLIEHHIKMAPVEVQYLEKLTRANIRTIHSVKGETHRSVLLLDELENKTLTKIFLNQYSEDQSIIPYSEEEIINRNLLYVAMSRPTHLFVFAINQAELTPELIQKFEGLGWDIVET</sequence>
<dbReference type="PANTHER" id="PTHR11070:SF3">
    <property type="entry name" value="DNA 3'-5' HELICASE"/>
    <property type="match status" value="1"/>
</dbReference>
<evidence type="ECO:0000256" key="3">
    <source>
        <dbReference type="ARBA" id="ARBA00022806"/>
    </source>
</evidence>
<organism evidence="7 8">
    <name type="scientific">Paenibacillus ferrarius</name>
    <dbReference type="NCBI Taxonomy" id="1469647"/>
    <lineage>
        <taxon>Bacteria</taxon>
        <taxon>Bacillati</taxon>
        <taxon>Bacillota</taxon>
        <taxon>Bacilli</taxon>
        <taxon>Bacillales</taxon>
        <taxon>Paenibacillaceae</taxon>
        <taxon>Paenibacillus</taxon>
    </lineage>
</organism>
<comment type="caution">
    <text evidence="7">The sequence shown here is derived from an EMBL/GenBank/DDBJ whole genome shotgun (WGS) entry which is preliminary data.</text>
</comment>
<keyword evidence="8" id="KW-1185">Reference proteome</keyword>
<evidence type="ECO:0000313" key="8">
    <source>
        <dbReference type="Proteomes" id="UP000190626"/>
    </source>
</evidence>
<keyword evidence="4 5" id="KW-0067">ATP-binding</keyword>
<dbReference type="InterPro" id="IPR013986">
    <property type="entry name" value="DExx_box_DNA_helicase_dom_sf"/>
</dbReference>
<proteinExistence type="predicted"/>
<dbReference type="PANTHER" id="PTHR11070">
    <property type="entry name" value="UVRD / RECB / PCRA DNA HELICASE FAMILY MEMBER"/>
    <property type="match status" value="1"/>
</dbReference>
<dbReference type="Pfam" id="PF00580">
    <property type="entry name" value="UvrD-helicase"/>
    <property type="match status" value="1"/>
</dbReference>
<name>A0A1V4H822_9BACL</name>
<evidence type="ECO:0000256" key="1">
    <source>
        <dbReference type="ARBA" id="ARBA00022741"/>
    </source>
</evidence>
<dbReference type="GO" id="GO:0043138">
    <property type="term" value="F:3'-5' DNA helicase activity"/>
    <property type="evidence" value="ECO:0007669"/>
    <property type="project" value="TreeGrafter"/>
</dbReference>
<dbReference type="InterPro" id="IPR027417">
    <property type="entry name" value="P-loop_NTPase"/>
</dbReference>
<dbReference type="EMBL" id="MBTG01000065">
    <property type="protein sequence ID" value="OPH47339.1"/>
    <property type="molecule type" value="Genomic_DNA"/>
</dbReference>
<dbReference type="GO" id="GO:0003677">
    <property type="term" value="F:DNA binding"/>
    <property type="evidence" value="ECO:0007669"/>
    <property type="project" value="InterPro"/>
</dbReference>